<comment type="caution">
    <text evidence="1">The sequence shown here is derived from an EMBL/GenBank/DDBJ whole genome shotgun (WGS) entry which is preliminary data.</text>
</comment>
<accession>A0A4Y2CKU8</accession>
<gene>
    <name evidence="1" type="ORF">AVEN_93965_1</name>
</gene>
<organism evidence="1 2">
    <name type="scientific">Araneus ventricosus</name>
    <name type="common">Orbweaver spider</name>
    <name type="synonym">Epeira ventricosa</name>
    <dbReference type="NCBI Taxonomy" id="182803"/>
    <lineage>
        <taxon>Eukaryota</taxon>
        <taxon>Metazoa</taxon>
        <taxon>Ecdysozoa</taxon>
        <taxon>Arthropoda</taxon>
        <taxon>Chelicerata</taxon>
        <taxon>Arachnida</taxon>
        <taxon>Araneae</taxon>
        <taxon>Araneomorphae</taxon>
        <taxon>Entelegynae</taxon>
        <taxon>Araneoidea</taxon>
        <taxon>Araneidae</taxon>
        <taxon>Araneus</taxon>
    </lineage>
</organism>
<dbReference type="EMBL" id="BGPR01000204">
    <property type="protein sequence ID" value="GBM04564.1"/>
    <property type="molecule type" value="Genomic_DNA"/>
</dbReference>
<dbReference type="AlphaFoldDB" id="A0A4Y2CKU8"/>
<proteinExistence type="predicted"/>
<evidence type="ECO:0000313" key="2">
    <source>
        <dbReference type="Proteomes" id="UP000499080"/>
    </source>
</evidence>
<keyword evidence="2" id="KW-1185">Reference proteome</keyword>
<sequence>MSISGKMTNWEEGKISTQILIKLYLEELISQPIPSVPKAYGISDFLPLPNMQGSRKKFPTMHIAGTPVKTALLIKKRRKMKKRINENSNI</sequence>
<name>A0A4Y2CKU8_ARAVE</name>
<dbReference type="Proteomes" id="UP000499080">
    <property type="component" value="Unassembled WGS sequence"/>
</dbReference>
<reference evidence="1 2" key="1">
    <citation type="journal article" date="2019" name="Sci. Rep.">
        <title>Orb-weaving spider Araneus ventricosus genome elucidates the spidroin gene catalogue.</title>
        <authorList>
            <person name="Kono N."/>
            <person name="Nakamura H."/>
            <person name="Ohtoshi R."/>
            <person name="Moran D.A.P."/>
            <person name="Shinohara A."/>
            <person name="Yoshida Y."/>
            <person name="Fujiwara M."/>
            <person name="Mori M."/>
            <person name="Tomita M."/>
            <person name="Arakawa K."/>
        </authorList>
    </citation>
    <scope>NUCLEOTIDE SEQUENCE [LARGE SCALE GENOMIC DNA]</scope>
</reference>
<protein>
    <submittedName>
        <fullName evidence="1">Uncharacterized protein</fullName>
    </submittedName>
</protein>
<evidence type="ECO:0000313" key="1">
    <source>
        <dbReference type="EMBL" id="GBM04564.1"/>
    </source>
</evidence>